<evidence type="ECO:0000313" key="1">
    <source>
        <dbReference type="EMBL" id="UXH31185.1"/>
    </source>
</evidence>
<organism evidence="1">
    <name type="scientific">Methanothermobacter wolfeii</name>
    <name type="common">Methanobacterium wolfei</name>
    <dbReference type="NCBI Taxonomy" id="145261"/>
    <lineage>
        <taxon>Archaea</taxon>
        <taxon>Methanobacteriati</taxon>
        <taxon>Methanobacteriota</taxon>
        <taxon>Methanomada group</taxon>
        <taxon>Methanobacteria</taxon>
        <taxon>Methanobacteriales</taxon>
        <taxon>Methanobacteriaceae</taxon>
        <taxon>Methanothermobacter</taxon>
    </lineage>
</organism>
<sequence length="219" mass="23300">MVRRGIKPIERLRGLGAVRDPTRLLKDISTPQLSDAVKSVTGENRAITSLKSVNGLMVAGRVVTAETSSRDWGTSVLAVDAADSGDVIFIRTDGDEMAVWGELTSMAAMNRGIAGAVIYGSCRDLDAIRGLDFPVFSRSHVPCAGEPLAEGSINMAVECDGVTVEPGDFIMGDESGVVAVPWRLIGDVVKEALKIKEKEILIKDAYGRGLTLSEILGLK</sequence>
<dbReference type="Pfam" id="PF03737">
    <property type="entry name" value="RraA-like"/>
    <property type="match status" value="1"/>
</dbReference>
<dbReference type="AlphaFoldDB" id="A0A9E7RT23"/>
<accession>A0A9E7RT23</accession>
<name>A0A9E7RT23_METWO</name>
<dbReference type="RefSeq" id="WP_261599439.1">
    <property type="nucleotide sequence ID" value="NZ_CP104550.1"/>
</dbReference>
<protein>
    <submittedName>
        <fullName evidence="1">RraA family protein</fullName>
    </submittedName>
</protein>
<dbReference type="GeneID" id="75106881"/>
<proteinExistence type="predicted"/>
<gene>
    <name evidence="1" type="ORF">N5910_06475</name>
</gene>
<dbReference type="PANTHER" id="PTHR33254">
    <property type="entry name" value="4-HYDROXY-4-METHYL-2-OXOGLUTARATE ALDOLASE 3-RELATED"/>
    <property type="match status" value="1"/>
</dbReference>
<dbReference type="InterPro" id="IPR036704">
    <property type="entry name" value="RraA/RraA-like_sf"/>
</dbReference>
<dbReference type="EMBL" id="CP104550">
    <property type="protein sequence ID" value="UXH31185.1"/>
    <property type="molecule type" value="Genomic_DNA"/>
</dbReference>
<dbReference type="InterPro" id="IPR005493">
    <property type="entry name" value="RraA/RraA-like"/>
</dbReference>
<reference evidence="1" key="1">
    <citation type="submission" date="2022-09" db="EMBL/GenBank/DDBJ databases">
        <title>Characterization of three MwoI isoschizomers from sequenced genome and metagenomes.</title>
        <authorList>
            <person name="Fomenkov A."/>
            <person name="Xu S.Y."/>
            <person name="Roberts R.J."/>
        </authorList>
    </citation>
    <scope>NUCLEOTIDE SEQUENCE</scope>
    <source>
        <strain evidence="1">DSM 2970</strain>
    </source>
</reference>
<dbReference type="Gene3D" id="3.50.30.40">
    <property type="entry name" value="Ribonuclease E inhibitor RraA/RraA-like"/>
    <property type="match status" value="1"/>
</dbReference>
<dbReference type="PANTHER" id="PTHR33254:SF4">
    <property type="entry name" value="4-HYDROXY-4-METHYL-2-OXOGLUTARATE ALDOLASE 3-RELATED"/>
    <property type="match status" value="1"/>
</dbReference>
<dbReference type="SUPFAM" id="SSF89562">
    <property type="entry name" value="RraA-like"/>
    <property type="match status" value="1"/>
</dbReference>
<dbReference type="GO" id="GO:0008948">
    <property type="term" value="F:oxaloacetate decarboxylase activity"/>
    <property type="evidence" value="ECO:0007669"/>
    <property type="project" value="TreeGrafter"/>
</dbReference>
<dbReference type="Proteomes" id="UP001065373">
    <property type="component" value="Chromosome"/>
</dbReference>
<dbReference type="CDD" id="cd16841">
    <property type="entry name" value="RraA_family"/>
    <property type="match status" value="1"/>
</dbReference>
<dbReference type="GO" id="GO:0047443">
    <property type="term" value="F:4-hydroxy-4-methyl-2-oxoglutarate aldolase activity"/>
    <property type="evidence" value="ECO:0007669"/>
    <property type="project" value="TreeGrafter"/>
</dbReference>